<keyword evidence="1" id="KW-0812">Transmembrane</keyword>
<feature type="non-terminal residue" evidence="2">
    <location>
        <position position="87"/>
    </location>
</feature>
<name>A0ABY2TVG6_9PSED</name>
<dbReference type="EMBL" id="VBVZ01000951">
    <property type="protein sequence ID" value="TLG86984.1"/>
    <property type="molecule type" value="Genomic_DNA"/>
</dbReference>
<reference evidence="2 3" key="1">
    <citation type="submission" date="2019-05" db="EMBL/GenBank/DDBJ databases">
        <title>Pseudomonas edaphica sp. nov., isolated from rhizospheric soil of Cistus ladanifer L. in Spain.</title>
        <authorList>
            <person name="Peix A."/>
        </authorList>
    </citation>
    <scope>NUCLEOTIDE SEQUENCE [LARGE SCALE GENOMIC DNA]</scope>
    <source>
        <strain evidence="2 3">RD25</strain>
    </source>
</reference>
<dbReference type="Proteomes" id="UP000304941">
    <property type="component" value="Unassembled WGS sequence"/>
</dbReference>
<evidence type="ECO:0000313" key="2">
    <source>
        <dbReference type="EMBL" id="TLG86984.1"/>
    </source>
</evidence>
<sequence length="87" mass="9803">MLGINDAAIFIIQTLGSLYLLIVLMRFILQLVRANFYNPLCQFVVKATQPLLKPLRRVVPSMFGLDMSSLVLALLLQILLFVVILTL</sequence>
<keyword evidence="1" id="KW-0472">Membrane</keyword>
<keyword evidence="3" id="KW-1185">Reference proteome</keyword>
<dbReference type="RefSeq" id="WP_138454262.1">
    <property type="nucleotide sequence ID" value="NZ_VBVZ01000951.1"/>
</dbReference>
<gene>
    <name evidence="2" type="ORF">FEM54_32375</name>
</gene>
<keyword evidence="1" id="KW-1133">Transmembrane helix</keyword>
<protein>
    <submittedName>
        <fullName evidence="2">YggT family protein</fullName>
    </submittedName>
</protein>
<evidence type="ECO:0000256" key="1">
    <source>
        <dbReference type="SAM" id="Phobius"/>
    </source>
</evidence>
<feature type="transmembrane region" description="Helical" evidence="1">
    <location>
        <begin position="62"/>
        <end position="85"/>
    </location>
</feature>
<comment type="caution">
    <text evidence="2">The sequence shown here is derived from an EMBL/GenBank/DDBJ whole genome shotgun (WGS) entry which is preliminary data.</text>
</comment>
<accession>A0ABY2TVG6</accession>
<organism evidence="2 3">
    <name type="scientific">Pseudomonas edaphica</name>
    <dbReference type="NCBI Taxonomy" id="2006980"/>
    <lineage>
        <taxon>Bacteria</taxon>
        <taxon>Pseudomonadati</taxon>
        <taxon>Pseudomonadota</taxon>
        <taxon>Gammaproteobacteria</taxon>
        <taxon>Pseudomonadales</taxon>
        <taxon>Pseudomonadaceae</taxon>
        <taxon>Pseudomonas</taxon>
    </lineage>
</organism>
<dbReference type="Pfam" id="PF02325">
    <property type="entry name" value="CCB3_YggT"/>
    <property type="match status" value="1"/>
</dbReference>
<dbReference type="InterPro" id="IPR003425">
    <property type="entry name" value="CCB3/YggT"/>
</dbReference>
<proteinExistence type="predicted"/>
<evidence type="ECO:0000313" key="3">
    <source>
        <dbReference type="Proteomes" id="UP000304941"/>
    </source>
</evidence>
<feature type="transmembrane region" description="Helical" evidence="1">
    <location>
        <begin position="7"/>
        <end position="29"/>
    </location>
</feature>